<feature type="signal peptide" evidence="1">
    <location>
        <begin position="1"/>
        <end position="24"/>
    </location>
</feature>
<dbReference type="EMBL" id="JADIKC010000003">
    <property type="protein sequence ID" value="MBM7120487.1"/>
    <property type="molecule type" value="Genomic_DNA"/>
</dbReference>
<evidence type="ECO:0000313" key="2">
    <source>
        <dbReference type="EMBL" id="MBM7120487.1"/>
    </source>
</evidence>
<evidence type="ECO:0000313" key="3">
    <source>
        <dbReference type="Proteomes" id="UP001430065"/>
    </source>
</evidence>
<sequence>MKIGPRMLLVGLALSAACAASTQAATADVATREKALNDLLAEQWQHTLENSPEFATILGDLRYNNRWSDVSLAHLNAEVAKNQEFLKRFQAIDTTGFSDDDKLNQQLMVRQLQDALKSHQLKLDEMPLDQMSGAHLQLAGFISSIPFDNTKEYDDYLARLKAVPTLFDQVTGVAQQGLKDGMMPPKYLLEKVVTQIDSIGKAAGMDSVFAEPLKHFPKSVSAADQKRLHDAILAAIDQQVRPAYQKLGAFVKNDYAPHGRSEPGVWQLPNGAAIYAFQVEQMTTTKESPQRIHEIGLSEVKRIEGEMTEIAKQQGFKDLASFRESLKTNPKVHAASREDILNRYRNYLAGMQPELPKLFGLLPKTKVEVVPVEAFREKEAAAAEYHQGTPDGSRPGQIFVNTGDYQNRSVLSIESTAYHEGIPGHHMQISIAQTLPKLPPFRQQAGYTAYIEGWALYAEQLGKEVGFYKDPLSYYGHLSDELLRADRLVLDTGVHYKHWSRQQMIDFFHAHSSEDEPDVQAETDRYITWGGQALAYKMGQLKILELRARAKQQLGDQFDIRAFHDEILGGGALPLDVLEARTDAWIAAVKAGKAPAHPVAG</sequence>
<dbReference type="Pfam" id="PF05960">
    <property type="entry name" value="DUF885"/>
    <property type="match status" value="1"/>
</dbReference>
<dbReference type="PROSITE" id="PS51257">
    <property type="entry name" value="PROKAR_LIPOPROTEIN"/>
    <property type="match status" value="1"/>
</dbReference>
<dbReference type="RefSeq" id="WP_204634967.1">
    <property type="nucleotide sequence ID" value="NZ_JADIKC010000003.1"/>
</dbReference>
<dbReference type="InterPro" id="IPR010281">
    <property type="entry name" value="DUF885"/>
</dbReference>
<keyword evidence="3" id="KW-1185">Reference proteome</keyword>
<accession>A0ABS2JN78</accession>
<name>A0ABS2JN78_9GAMM</name>
<dbReference type="PANTHER" id="PTHR33361">
    <property type="entry name" value="GLR0591 PROTEIN"/>
    <property type="match status" value="1"/>
</dbReference>
<feature type="chain" id="PRO_5046620811" evidence="1">
    <location>
        <begin position="25"/>
        <end position="601"/>
    </location>
</feature>
<gene>
    <name evidence="2" type="ORF">ISP20_04860</name>
</gene>
<organism evidence="2 3">
    <name type="scientific">Dyella kyungheensis</name>
    <dbReference type="NCBI Taxonomy" id="1242174"/>
    <lineage>
        <taxon>Bacteria</taxon>
        <taxon>Pseudomonadati</taxon>
        <taxon>Pseudomonadota</taxon>
        <taxon>Gammaproteobacteria</taxon>
        <taxon>Lysobacterales</taxon>
        <taxon>Rhodanobacteraceae</taxon>
        <taxon>Dyella</taxon>
    </lineage>
</organism>
<evidence type="ECO:0000256" key="1">
    <source>
        <dbReference type="SAM" id="SignalP"/>
    </source>
</evidence>
<reference evidence="2 3" key="1">
    <citation type="submission" date="2020-10" db="EMBL/GenBank/DDBJ databases">
        <title>Phylogeny of dyella-like bacteria.</title>
        <authorList>
            <person name="Fu J."/>
        </authorList>
    </citation>
    <scope>NUCLEOTIDE SEQUENCE [LARGE SCALE GENOMIC DNA]</scope>
    <source>
        <strain evidence="2 3">THG-B117</strain>
    </source>
</reference>
<dbReference type="PANTHER" id="PTHR33361:SF16">
    <property type="entry name" value="DUF885 DOMAIN-CONTAINING PROTEIN"/>
    <property type="match status" value="1"/>
</dbReference>
<proteinExistence type="predicted"/>
<protein>
    <submittedName>
        <fullName evidence="2">DUF885 family protein</fullName>
    </submittedName>
</protein>
<keyword evidence="1" id="KW-0732">Signal</keyword>
<dbReference type="Proteomes" id="UP001430065">
    <property type="component" value="Unassembled WGS sequence"/>
</dbReference>
<comment type="caution">
    <text evidence="2">The sequence shown here is derived from an EMBL/GenBank/DDBJ whole genome shotgun (WGS) entry which is preliminary data.</text>
</comment>